<name>A0ABV4HUH0_9GAMM</name>
<comment type="caution">
    <text evidence="1">The sequence shown here is derived from an EMBL/GenBank/DDBJ whole genome shotgun (WGS) entry which is preliminary data.</text>
</comment>
<dbReference type="EMBL" id="JBFWIC010000034">
    <property type="protein sequence ID" value="MEZ0476412.1"/>
    <property type="molecule type" value="Genomic_DNA"/>
</dbReference>
<sequence>MAKITGGFRRGLPALALLPLLWLGEALAEPSNKWRIEISGGAHSNGAIVLRVAPVGGVPTDIEILIPRIAGENEVAELIRDGLYARLGEGYRVESDDGEDVLVKRRRETPYFDLILVSNSVEGVSMRLQHE</sequence>
<dbReference type="Proteomes" id="UP001566331">
    <property type="component" value="Unassembled WGS sequence"/>
</dbReference>
<organism evidence="1 2">
    <name type="scientific">Luteimonas salinilitoris</name>
    <dbReference type="NCBI Taxonomy" id="3237697"/>
    <lineage>
        <taxon>Bacteria</taxon>
        <taxon>Pseudomonadati</taxon>
        <taxon>Pseudomonadota</taxon>
        <taxon>Gammaproteobacteria</taxon>
        <taxon>Lysobacterales</taxon>
        <taxon>Lysobacteraceae</taxon>
        <taxon>Luteimonas</taxon>
    </lineage>
</organism>
<reference evidence="1 2" key="1">
    <citation type="submission" date="2024-07" db="EMBL/GenBank/DDBJ databases">
        <title>Luteimonas salilacus sp. nov., isolated from the shore soil of Salt Lake in Tibet of China.</title>
        <authorList>
            <person name="Zhang X."/>
            <person name="Li A."/>
        </authorList>
    </citation>
    <scope>NUCLEOTIDE SEQUENCE [LARGE SCALE GENOMIC DNA]</scope>
    <source>
        <strain evidence="1 2">B3-2-R+30</strain>
    </source>
</reference>
<gene>
    <name evidence="1" type="ORF">AB6713_17595</name>
</gene>
<evidence type="ECO:0000313" key="1">
    <source>
        <dbReference type="EMBL" id="MEZ0476412.1"/>
    </source>
</evidence>
<protein>
    <submittedName>
        <fullName evidence="1">Uncharacterized protein</fullName>
    </submittedName>
</protein>
<dbReference type="RefSeq" id="WP_370565277.1">
    <property type="nucleotide sequence ID" value="NZ_JBFWIB010000014.1"/>
</dbReference>
<proteinExistence type="predicted"/>
<accession>A0ABV4HUH0</accession>
<evidence type="ECO:0000313" key="2">
    <source>
        <dbReference type="Proteomes" id="UP001566331"/>
    </source>
</evidence>
<keyword evidence="2" id="KW-1185">Reference proteome</keyword>